<keyword evidence="2" id="KW-0812">Transmembrane</keyword>
<reference evidence="3 4" key="1">
    <citation type="journal article" date="2009" name="Stand. Genomic Sci.">
        <title>Complete genome sequence of Kytococcus sedentarius type strain (541).</title>
        <authorList>
            <person name="Sims D."/>
            <person name="Brettin T."/>
            <person name="Detter J.C."/>
            <person name="Han C."/>
            <person name="Lapidus A."/>
            <person name="Copeland A."/>
            <person name="Glavina Del Rio T."/>
            <person name="Nolan M."/>
            <person name="Chen F."/>
            <person name="Lucas S."/>
            <person name="Tice H."/>
            <person name="Cheng J.F."/>
            <person name="Bruce D."/>
            <person name="Goodwin L."/>
            <person name="Pitluck S."/>
            <person name="Ovchinnikova G."/>
            <person name="Pati A."/>
            <person name="Ivanova N."/>
            <person name="Mavrommatis K."/>
            <person name="Chen A."/>
            <person name="Palaniappan K."/>
            <person name="D'haeseleer P."/>
            <person name="Chain P."/>
            <person name="Bristow J."/>
            <person name="Eisen J.A."/>
            <person name="Markowitz V."/>
            <person name="Hugenholtz P."/>
            <person name="Schneider S."/>
            <person name="Goker M."/>
            <person name="Pukall R."/>
            <person name="Kyrpides N.C."/>
            <person name="Klenk H.P."/>
        </authorList>
    </citation>
    <scope>NUCLEOTIDE SEQUENCE [LARGE SCALE GENOMIC DNA]</scope>
    <source>
        <strain evidence="4">ATCC 14392 / DSM 20547 / JCM 11482 / CCUG 33030 / NBRC 15357 / NCTC 11040 / CCM 314 / 541</strain>
    </source>
</reference>
<dbReference type="Proteomes" id="UP000006666">
    <property type="component" value="Chromosome"/>
</dbReference>
<dbReference type="HOGENOM" id="CLU_1872753_0_0_11"/>
<evidence type="ECO:0000256" key="1">
    <source>
        <dbReference type="SAM" id="MobiDB-lite"/>
    </source>
</evidence>
<accession>C7NGV0</accession>
<proteinExistence type="predicted"/>
<keyword evidence="2" id="KW-0472">Membrane</keyword>
<sequence>MKSTKMLAAITGALLLVVLAAVGAAFELYWLTAAALGLILTAQFVVVLDTNRRTRYLPRRVKALLRSVKLDVNPVAGPAPRAAQPAGRPVATTAAPQQDVTGAVRLIQAQYMGRLDRAQTALESAAEDLRSVRDDR</sequence>
<feature type="transmembrane region" description="Helical" evidence="2">
    <location>
        <begin position="30"/>
        <end position="50"/>
    </location>
</feature>
<evidence type="ECO:0000313" key="3">
    <source>
        <dbReference type="EMBL" id="ACV07622.1"/>
    </source>
</evidence>
<dbReference type="RefSeq" id="WP_015780543.1">
    <property type="nucleotide sequence ID" value="NC_013169.1"/>
</dbReference>
<name>C7NGV0_KYTSD</name>
<organism evidence="3 4">
    <name type="scientific">Kytococcus sedentarius (strain ATCC 14392 / DSM 20547 / JCM 11482 / CCUG 33030 / NBRC 15357 / NCTC 11040 / CCM 314 / 541)</name>
    <name type="common">Micrococcus sedentarius</name>
    <dbReference type="NCBI Taxonomy" id="478801"/>
    <lineage>
        <taxon>Bacteria</taxon>
        <taxon>Bacillati</taxon>
        <taxon>Actinomycetota</taxon>
        <taxon>Actinomycetes</taxon>
        <taxon>Micrococcales</taxon>
        <taxon>Kytococcaceae</taxon>
        <taxon>Kytococcus</taxon>
    </lineage>
</organism>
<protein>
    <submittedName>
        <fullName evidence="3">Uncharacterized protein</fullName>
    </submittedName>
</protein>
<dbReference type="eggNOG" id="ENOG502ZNKQ">
    <property type="taxonomic scope" value="Bacteria"/>
</dbReference>
<gene>
    <name evidence="3" type="ordered locus">Ksed_26720</name>
</gene>
<keyword evidence="2" id="KW-1133">Transmembrane helix</keyword>
<dbReference type="KEGG" id="kse:Ksed_26720"/>
<feature type="region of interest" description="Disordered" evidence="1">
    <location>
        <begin position="76"/>
        <end position="96"/>
    </location>
</feature>
<keyword evidence="4" id="KW-1185">Reference proteome</keyword>
<dbReference type="STRING" id="478801.Ksed_26720"/>
<dbReference type="AlphaFoldDB" id="C7NGV0"/>
<dbReference type="EMBL" id="CP001686">
    <property type="protein sequence ID" value="ACV07622.1"/>
    <property type="molecule type" value="Genomic_DNA"/>
</dbReference>
<evidence type="ECO:0000313" key="4">
    <source>
        <dbReference type="Proteomes" id="UP000006666"/>
    </source>
</evidence>
<evidence type="ECO:0000256" key="2">
    <source>
        <dbReference type="SAM" id="Phobius"/>
    </source>
</evidence>
<feature type="compositionally biased region" description="Low complexity" evidence="1">
    <location>
        <begin position="76"/>
        <end position="91"/>
    </location>
</feature>